<feature type="chain" id="PRO_5022691176" description="Alpha/beta hydrolase family protein" evidence="3">
    <location>
        <begin position="28"/>
        <end position="564"/>
    </location>
</feature>
<evidence type="ECO:0000313" key="5">
    <source>
        <dbReference type="Proteomes" id="UP000315471"/>
    </source>
</evidence>
<feature type="signal peptide" evidence="3">
    <location>
        <begin position="1"/>
        <end position="27"/>
    </location>
</feature>
<sequence precursor="true">MNYLKPKRPTVCLAFCFSAGVFLSLFAGCSAESESGRSEQAHAEPASERDYVADDFAPSIPVEMPPPAAEAMPLDYPPAMTAPSMTARSMTAPSMTAPGSASTVRVAPHPSAPSESASSVRMEMSVPPSFEVQPEAARIAGAPNAGAPNAGAPNEKAPNEDGFATVQVFYATDRDRSPIELSNYQLSGQTTAFVGLTGMALLLFAFGAMSWLRGRTQAGNLSMLAGGLLGCLAAAMVVLGQSNIEKHGVTYTSDRGQLVRGVCEVTVPDSHQRGLVERPSLLHFEVREDQQKHVVLTSAIELGKTDFQQRMSSMIAKSPERDLLVFIHGYNVDFESAVLRTAQIAVDLPFEGVPVCYSWPSQASLMGYTIDENNSEWTIYHLKQFLLELAEESGADSINVVAHSMGNRAMTAAIEQIRYELDPRDRDSVPMFDRIVLAAPDVDADRFRRDLAPALLEVSNQVTLYASSDDQALIASKTVHGYPRAGESGANIVVVPGVETIDVSGIDLSLLGHSYYGDNESMLRDLYELVRKGLPAAKRNMLLTRRDGEQIYWQLAQQPSRVLR</sequence>
<evidence type="ECO:0000256" key="1">
    <source>
        <dbReference type="SAM" id="MobiDB-lite"/>
    </source>
</evidence>
<evidence type="ECO:0000313" key="4">
    <source>
        <dbReference type="EMBL" id="TWU40323.1"/>
    </source>
</evidence>
<feature type="compositionally biased region" description="Polar residues" evidence="1">
    <location>
        <begin position="83"/>
        <end position="103"/>
    </location>
</feature>
<name>A0A5C6DSJ6_9BACT</name>
<dbReference type="Proteomes" id="UP000315471">
    <property type="component" value="Unassembled WGS sequence"/>
</dbReference>
<feature type="compositionally biased region" description="Low complexity" evidence="1">
    <location>
        <begin position="107"/>
        <end position="119"/>
    </location>
</feature>
<dbReference type="PANTHER" id="PTHR36513">
    <property type="entry name" value="ABC TRANSMEMBRANE TYPE-1 DOMAIN-CONTAINING PROTEIN"/>
    <property type="match status" value="1"/>
</dbReference>
<keyword evidence="2" id="KW-0812">Transmembrane</keyword>
<dbReference type="Gene3D" id="3.40.50.1820">
    <property type="entry name" value="alpha/beta hydrolase"/>
    <property type="match status" value="1"/>
</dbReference>
<evidence type="ECO:0000256" key="2">
    <source>
        <dbReference type="SAM" id="Phobius"/>
    </source>
</evidence>
<feature type="transmembrane region" description="Helical" evidence="2">
    <location>
        <begin position="221"/>
        <end position="240"/>
    </location>
</feature>
<accession>A0A5C6DSJ6</accession>
<protein>
    <recommendedName>
        <fullName evidence="6">Alpha/beta hydrolase family protein</fullName>
    </recommendedName>
</protein>
<dbReference type="OrthoDB" id="334507at2"/>
<dbReference type="RefSeq" id="WP_146600906.1">
    <property type="nucleotide sequence ID" value="NZ_SJPY01000005.1"/>
</dbReference>
<organism evidence="4 5">
    <name type="scientific">Novipirellula aureliae</name>
    <dbReference type="NCBI Taxonomy" id="2527966"/>
    <lineage>
        <taxon>Bacteria</taxon>
        <taxon>Pseudomonadati</taxon>
        <taxon>Planctomycetota</taxon>
        <taxon>Planctomycetia</taxon>
        <taxon>Pirellulales</taxon>
        <taxon>Pirellulaceae</taxon>
        <taxon>Novipirellula</taxon>
    </lineage>
</organism>
<dbReference type="EMBL" id="SJPY01000005">
    <property type="protein sequence ID" value="TWU40323.1"/>
    <property type="molecule type" value="Genomic_DNA"/>
</dbReference>
<comment type="caution">
    <text evidence="4">The sequence shown here is derived from an EMBL/GenBank/DDBJ whole genome shotgun (WGS) entry which is preliminary data.</text>
</comment>
<dbReference type="AlphaFoldDB" id="A0A5C6DSJ6"/>
<gene>
    <name evidence="4" type="ORF">Q31b_36710</name>
</gene>
<dbReference type="SUPFAM" id="SSF53474">
    <property type="entry name" value="alpha/beta-Hydrolases"/>
    <property type="match status" value="1"/>
</dbReference>
<feature type="region of interest" description="Disordered" evidence="1">
    <location>
        <begin position="83"/>
        <end position="120"/>
    </location>
</feature>
<dbReference type="InterPro" id="IPR010297">
    <property type="entry name" value="DUF900_hydrolase"/>
</dbReference>
<keyword evidence="5" id="KW-1185">Reference proteome</keyword>
<keyword evidence="3" id="KW-0732">Signal</keyword>
<evidence type="ECO:0008006" key="6">
    <source>
        <dbReference type="Google" id="ProtNLM"/>
    </source>
</evidence>
<proteinExistence type="predicted"/>
<reference evidence="4 5" key="1">
    <citation type="submission" date="2019-02" db="EMBL/GenBank/DDBJ databases">
        <title>Deep-cultivation of Planctomycetes and their phenomic and genomic characterization uncovers novel biology.</title>
        <authorList>
            <person name="Wiegand S."/>
            <person name="Jogler M."/>
            <person name="Boedeker C."/>
            <person name="Pinto D."/>
            <person name="Vollmers J."/>
            <person name="Rivas-Marin E."/>
            <person name="Kohn T."/>
            <person name="Peeters S.H."/>
            <person name="Heuer A."/>
            <person name="Rast P."/>
            <person name="Oberbeckmann S."/>
            <person name="Bunk B."/>
            <person name="Jeske O."/>
            <person name="Meyerdierks A."/>
            <person name="Storesund J.E."/>
            <person name="Kallscheuer N."/>
            <person name="Luecker S."/>
            <person name="Lage O.M."/>
            <person name="Pohl T."/>
            <person name="Merkel B.J."/>
            <person name="Hornburger P."/>
            <person name="Mueller R.-W."/>
            <person name="Bruemmer F."/>
            <person name="Labrenz M."/>
            <person name="Spormann A.M."/>
            <person name="Op Den Camp H."/>
            <person name="Overmann J."/>
            <person name="Amann R."/>
            <person name="Jetten M.S.M."/>
            <person name="Mascher T."/>
            <person name="Medema M.H."/>
            <person name="Devos D.P."/>
            <person name="Kaster A.-K."/>
            <person name="Ovreas L."/>
            <person name="Rohde M."/>
            <person name="Galperin M.Y."/>
            <person name="Jogler C."/>
        </authorList>
    </citation>
    <scope>NUCLEOTIDE SEQUENCE [LARGE SCALE GENOMIC DNA]</scope>
    <source>
        <strain evidence="4 5">Q31b</strain>
    </source>
</reference>
<dbReference type="Pfam" id="PF05990">
    <property type="entry name" value="DUF900"/>
    <property type="match status" value="1"/>
</dbReference>
<keyword evidence="2" id="KW-0472">Membrane</keyword>
<keyword evidence="2" id="KW-1133">Transmembrane helix</keyword>
<dbReference type="InterPro" id="IPR029058">
    <property type="entry name" value="AB_hydrolase_fold"/>
</dbReference>
<feature type="transmembrane region" description="Helical" evidence="2">
    <location>
        <begin position="192"/>
        <end position="212"/>
    </location>
</feature>
<dbReference type="PANTHER" id="PTHR36513:SF1">
    <property type="entry name" value="TRANSMEMBRANE PROTEIN"/>
    <property type="match status" value="1"/>
</dbReference>
<evidence type="ECO:0000256" key="3">
    <source>
        <dbReference type="SAM" id="SignalP"/>
    </source>
</evidence>
<dbReference type="PROSITE" id="PS51257">
    <property type="entry name" value="PROKAR_LIPOPROTEIN"/>
    <property type="match status" value="1"/>
</dbReference>